<dbReference type="InterPro" id="IPR006570">
    <property type="entry name" value="SPK_dom"/>
</dbReference>
<feature type="region of interest" description="Disordered" evidence="1">
    <location>
        <begin position="115"/>
        <end position="134"/>
    </location>
</feature>
<dbReference type="Pfam" id="PF04435">
    <property type="entry name" value="SPK"/>
    <property type="match status" value="1"/>
</dbReference>
<reference evidence="4" key="1">
    <citation type="submission" date="2016-11" db="UniProtKB">
        <authorList>
            <consortium name="WormBaseParasite"/>
        </authorList>
    </citation>
    <scope>IDENTIFICATION</scope>
</reference>
<dbReference type="SMART" id="SM00583">
    <property type="entry name" value="SPK"/>
    <property type="match status" value="1"/>
</dbReference>
<dbReference type="PANTHER" id="PTHR23362">
    <property type="entry name" value="L-PLASTIN-RELATED"/>
    <property type="match status" value="1"/>
</dbReference>
<dbReference type="AlphaFoldDB" id="A0A1I7SZ99"/>
<dbReference type="InterPro" id="IPR053315">
    <property type="entry name" value="Peptidase_C14A"/>
</dbReference>
<evidence type="ECO:0000259" key="2">
    <source>
        <dbReference type="SMART" id="SM00583"/>
    </source>
</evidence>
<feature type="domain" description="SPK" evidence="2">
    <location>
        <begin position="5"/>
        <end position="113"/>
    </location>
</feature>
<keyword evidence="3" id="KW-1185">Reference proteome</keyword>
<evidence type="ECO:0000313" key="4">
    <source>
        <dbReference type="WBParaSite" id="Csp11.Scaffold408.g949.t1"/>
    </source>
</evidence>
<accession>A0A1I7SZ99</accession>
<dbReference type="PANTHER" id="PTHR23362:SF8">
    <property type="entry name" value="SPK DOMAIN-CONTAINING PROTEIN"/>
    <property type="match status" value="1"/>
</dbReference>
<evidence type="ECO:0000313" key="3">
    <source>
        <dbReference type="Proteomes" id="UP000095282"/>
    </source>
</evidence>
<dbReference type="WBParaSite" id="Csp11.Scaffold408.g949.t1">
    <property type="protein sequence ID" value="Csp11.Scaffold408.g949.t1"/>
    <property type="gene ID" value="Csp11.Scaffold408.g949"/>
</dbReference>
<dbReference type="eggNOG" id="ENOG502TK45">
    <property type="taxonomic scope" value="Eukaryota"/>
</dbReference>
<organism evidence="3 4">
    <name type="scientific">Caenorhabditis tropicalis</name>
    <dbReference type="NCBI Taxonomy" id="1561998"/>
    <lineage>
        <taxon>Eukaryota</taxon>
        <taxon>Metazoa</taxon>
        <taxon>Ecdysozoa</taxon>
        <taxon>Nematoda</taxon>
        <taxon>Chromadorea</taxon>
        <taxon>Rhabditida</taxon>
        <taxon>Rhabditina</taxon>
        <taxon>Rhabditomorpha</taxon>
        <taxon>Rhabditoidea</taxon>
        <taxon>Rhabditidae</taxon>
        <taxon>Peloderinae</taxon>
        <taxon>Caenorhabditis</taxon>
    </lineage>
</organism>
<protein>
    <submittedName>
        <fullName evidence="4">SPK domain-containing protein</fullName>
    </submittedName>
</protein>
<evidence type="ECO:0000256" key="1">
    <source>
        <dbReference type="SAM" id="MobiDB-lite"/>
    </source>
</evidence>
<dbReference type="Proteomes" id="UP000095282">
    <property type="component" value="Unplaced"/>
</dbReference>
<sequence length="368" mass="41602">MNPRTEKDFADFLLKKCENVKIPFAPCQLREEYYEVTGASRSGKVYHRILHQMEKIIKRAPITNAVIKQLFGLSISINKRCLEEIQKHGTVELNKYRRINKYVANDGSLELDAGNGSGSRISLGSGPKQQRKSKKLAIDLIKKESRKRSIPCSKEQIKDSKKRKELVPATNLNNSDVSDISLEIDPIEAVVPVENSYRVNLKQENQHLPPQEEMKPKIIKVKDDVTELKTQNETISLLKQKKFLEAIEDSILTLKLPISAKLQNKIEKNIENIDINAFIEQKITSDELETAAASCVLIVTRSASVDANSINLRDFLMLLQHAIISLRIPSLNNFQETLHKNISECQGKRVPFEKIESALGTIIDIVAP</sequence>
<proteinExistence type="predicted"/>
<name>A0A1I7SZ99_9PELO</name>